<feature type="transmembrane region" description="Helical" evidence="7">
    <location>
        <begin position="393"/>
        <end position="421"/>
    </location>
</feature>
<dbReference type="PANTHER" id="PTHR23504">
    <property type="entry name" value="MAJOR FACILITATOR SUPERFAMILY DOMAIN-CONTAINING PROTEIN 10"/>
    <property type="match status" value="1"/>
</dbReference>
<evidence type="ECO:0000259" key="8">
    <source>
        <dbReference type="PROSITE" id="PS50850"/>
    </source>
</evidence>
<dbReference type="PROSITE" id="PS50850">
    <property type="entry name" value="MFS"/>
    <property type="match status" value="1"/>
</dbReference>
<dbReference type="PANTHER" id="PTHR23504:SF3">
    <property type="entry name" value="MAJOR FACILITATOR SUPERFAMILY (MFS) PROFILE DOMAIN-CONTAINING PROTEIN"/>
    <property type="match status" value="1"/>
</dbReference>
<dbReference type="InterPro" id="IPR011701">
    <property type="entry name" value="MFS"/>
</dbReference>
<comment type="subcellular location">
    <subcellularLocation>
        <location evidence="1">Membrane</location>
        <topology evidence="1">Multi-pass membrane protein</topology>
    </subcellularLocation>
</comment>
<keyword evidence="10" id="KW-1185">Reference proteome</keyword>
<keyword evidence="4 7" id="KW-1133">Transmembrane helix</keyword>
<feature type="transmembrane region" description="Helical" evidence="7">
    <location>
        <begin position="167"/>
        <end position="187"/>
    </location>
</feature>
<feature type="domain" description="Major facilitator superfamily (MFS) profile" evidence="8">
    <location>
        <begin position="72"/>
        <end position="492"/>
    </location>
</feature>
<dbReference type="SUPFAM" id="SSF103473">
    <property type="entry name" value="MFS general substrate transporter"/>
    <property type="match status" value="1"/>
</dbReference>
<evidence type="ECO:0000313" key="10">
    <source>
        <dbReference type="Proteomes" id="UP000799428"/>
    </source>
</evidence>
<dbReference type="InterPro" id="IPR036259">
    <property type="entry name" value="MFS_trans_sf"/>
</dbReference>
<dbReference type="InterPro" id="IPR020846">
    <property type="entry name" value="MFS_dom"/>
</dbReference>
<dbReference type="InterPro" id="IPR001958">
    <property type="entry name" value="Tet-R_TetA/multi-R_MdtG-like"/>
</dbReference>
<accession>A0A6G1KDW7</accession>
<feature type="transmembrane region" description="Helical" evidence="7">
    <location>
        <begin position="365"/>
        <end position="387"/>
    </location>
</feature>
<feature type="transmembrane region" description="Helical" evidence="7">
    <location>
        <begin position="433"/>
        <end position="456"/>
    </location>
</feature>
<keyword evidence="3 7" id="KW-0812">Transmembrane</keyword>
<keyword evidence="5 7" id="KW-0472">Membrane</keyword>
<feature type="region of interest" description="Disordered" evidence="6">
    <location>
        <begin position="1"/>
        <end position="59"/>
    </location>
</feature>
<dbReference type="PRINTS" id="PR01035">
    <property type="entry name" value="TCRTETA"/>
</dbReference>
<feature type="compositionally biased region" description="Acidic residues" evidence="6">
    <location>
        <begin position="39"/>
        <end position="52"/>
    </location>
</feature>
<dbReference type="Gene3D" id="1.20.1250.20">
    <property type="entry name" value="MFS general substrate transporter like domains"/>
    <property type="match status" value="1"/>
</dbReference>
<organism evidence="9 10">
    <name type="scientific">Pleomassaria siparia CBS 279.74</name>
    <dbReference type="NCBI Taxonomy" id="1314801"/>
    <lineage>
        <taxon>Eukaryota</taxon>
        <taxon>Fungi</taxon>
        <taxon>Dikarya</taxon>
        <taxon>Ascomycota</taxon>
        <taxon>Pezizomycotina</taxon>
        <taxon>Dothideomycetes</taxon>
        <taxon>Pleosporomycetidae</taxon>
        <taxon>Pleosporales</taxon>
        <taxon>Pleomassariaceae</taxon>
        <taxon>Pleomassaria</taxon>
    </lineage>
</organism>
<dbReference type="EMBL" id="MU005768">
    <property type="protein sequence ID" value="KAF2710672.1"/>
    <property type="molecule type" value="Genomic_DNA"/>
</dbReference>
<evidence type="ECO:0000256" key="1">
    <source>
        <dbReference type="ARBA" id="ARBA00004141"/>
    </source>
</evidence>
<feature type="transmembrane region" description="Helical" evidence="7">
    <location>
        <begin position="302"/>
        <end position="322"/>
    </location>
</feature>
<evidence type="ECO:0000256" key="5">
    <source>
        <dbReference type="ARBA" id="ARBA00023136"/>
    </source>
</evidence>
<keyword evidence="2" id="KW-0813">Transport</keyword>
<name>A0A6G1KDW7_9PLEO</name>
<sequence>MASSISSSSGENHHQPNPSVKASEITPLLAAVPTAPILGEEEEEEEAEEEEEHGTGGVFDEYDEDAALPKWQIFLLCLARLVEPVGFFGIVPYINQMVEDTGVLPTNVGFYSGLIESLFSATSMCVMVFWGRAADRVGRKPILALSMFGIAIATALFGMSRTIWQMIIFRCFGGLFAGTSVTIRAMITENSTKKTQAQAFSYFAFSGNLGILLGTIIGGSFESPATKFPSTFGRVQFFHDYPYAFPGFVVSFVGLVTALLSTFSLKETLHLAQANKSGAARMTSWQLMKAPGVKEVITVNNYVFFLAFSYTAVNPVFLYTAVNIGGAGFAPGHIALFLGIAGISQAFWLLVCFPPLHRRFGTGFVLRICAAAWPFFFLVLPVGNLLLRYDLRIFFWILSLTVLVVGSGVAMAFIACQLAVNDIAPSHETLGELNAIVLALSCGMRAIVPAISTSLFTIGVKYHILGGQLFWIILICIASGLWFVLKILPAKAEGIQRGDNTDEDEQA</sequence>
<gene>
    <name evidence="9" type="ORF">K504DRAFT_475647</name>
</gene>
<evidence type="ECO:0000256" key="4">
    <source>
        <dbReference type="ARBA" id="ARBA00022989"/>
    </source>
</evidence>
<reference evidence="9" key="1">
    <citation type="journal article" date="2020" name="Stud. Mycol.">
        <title>101 Dothideomycetes genomes: a test case for predicting lifestyles and emergence of pathogens.</title>
        <authorList>
            <person name="Haridas S."/>
            <person name="Albert R."/>
            <person name="Binder M."/>
            <person name="Bloem J."/>
            <person name="Labutti K."/>
            <person name="Salamov A."/>
            <person name="Andreopoulos B."/>
            <person name="Baker S."/>
            <person name="Barry K."/>
            <person name="Bills G."/>
            <person name="Bluhm B."/>
            <person name="Cannon C."/>
            <person name="Castanera R."/>
            <person name="Culley D."/>
            <person name="Daum C."/>
            <person name="Ezra D."/>
            <person name="Gonzalez J."/>
            <person name="Henrissat B."/>
            <person name="Kuo A."/>
            <person name="Liang C."/>
            <person name="Lipzen A."/>
            <person name="Lutzoni F."/>
            <person name="Magnuson J."/>
            <person name="Mondo S."/>
            <person name="Nolan M."/>
            <person name="Ohm R."/>
            <person name="Pangilinan J."/>
            <person name="Park H.-J."/>
            <person name="Ramirez L."/>
            <person name="Alfaro M."/>
            <person name="Sun H."/>
            <person name="Tritt A."/>
            <person name="Yoshinaga Y."/>
            <person name="Zwiers L.-H."/>
            <person name="Turgeon B."/>
            <person name="Goodwin S."/>
            <person name="Spatafora J."/>
            <person name="Crous P."/>
            <person name="Grigoriev I."/>
        </authorList>
    </citation>
    <scope>NUCLEOTIDE SEQUENCE</scope>
    <source>
        <strain evidence="9">CBS 279.74</strain>
    </source>
</reference>
<dbReference type="CDD" id="cd17330">
    <property type="entry name" value="MFS_SLC46_TetA_like"/>
    <property type="match status" value="1"/>
</dbReference>
<feature type="transmembrane region" description="Helical" evidence="7">
    <location>
        <begin position="468"/>
        <end position="488"/>
    </location>
</feature>
<dbReference type="Proteomes" id="UP000799428">
    <property type="component" value="Unassembled WGS sequence"/>
</dbReference>
<feature type="transmembrane region" description="Helical" evidence="7">
    <location>
        <begin position="199"/>
        <end position="221"/>
    </location>
</feature>
<feature type="transmembrane region" description="Helical" evidence="7">
    <location>
        <begin position="109"/>
        <end position="130"/>
    </location>
</feature>
<feature type="transmembrane region" description="Helical" evidence="7">
    <location>
        <begin position="142"/>
        <end position="161"/>
    </location>
</feature>
<dbReference type="AlphaFoldDB" id="A0A6G1KDW7"/>
<evidence type="ECO:0000313" key="9">
    <source>
        <dbReference type="EMBL" id="KAF2710672.1"/>
    </source>
</evidence>
<proteinExistence type="predicted"/>
<protein>
    <submittedName>
        <fullName evidence="9">MFS general substrate transporter</fullName>
    </submittedName>
</protein>
<feature type="transmembrane region" description="Helical" evidence="7">
    <location>
        <begin position="73"/>
        <end position="94"/>
    </location>
</feature>
<dbReference type="Pfam" id="PF07690">
    <property type="entry name" value="MFS_1"/>
    <property type="match status" value="1"/>
</dbReference>
<dbReference type="GO" id="GO:0022857">
    <property type="term" value="F:transmembrane transporter activity"/>
    <property type="evidence" value="ECO:0007669"/>
    <property type="project" value="InterPro"/>
</dbReference>
<feature type="transmembrane region" description="Helical" evidence="7">
    <location>
        <begin position="334"/>
        <end position="353"/>
    </location>
</feature>
<dbReference type="OrthoDB" id="419616at2759"/>
<feature type="transmembrane region" description="Helical" evidence="7">
    <location>
        <begin position="241"/>
        <end position="263"/>
    </location>
</feature>
<dbReference type="GO" id="GO:0016020">
    <property type="term" value="C:membrane"/>
    <property type="evidence" value="ECO:0007669"/>
    <property type="project" value="UniProtKB-SubCell"/>
</dbReference>
<evidence type="ECO:0000256" key="6">
    <source>
        <dbReference type="SAM" id="MobiDB-lite"/>
    </source>
</evidence>
<evidence type="ECO:0000256" key="3">
    <source>
        <dbReference type="ARBA" id="ARBA00022692"/>
    </source>
</evidence>
<evidence type="ECO:0000256" key="2">
    <source>
        <dbReference type="ARBA" id="ARBA00022448"/>
    </source>
</evidence>
<evidence type="ECO:0000256" key="7">
    <source>
        <dbReference type="SAM" id="Phobius"/>
    </source>
</evidence>